<dbReference type="RefSeq" id="WP_136896180.1">
    <property type="nucleotide sequence ID" value="NZ_SWJE01000008.1"/>
</dbReference>
<dbReference type="Proteomes" id="UP000305539">
    <property type="component" value="Unassembled WGS sequence"/>
</dbReference>
<dbReference type="PANTHER" id="PTHR30118">
    <property type="entry name" value="HTH-TYPE TRANSCRIPTIONAL REGULATOR LEUO-RELATED"/>
    <property type="match status" value="1"/>
</dbReference>
<dbReference type="Gene3D" id="3.40.190.10">
    <property type="entry name" value="Periplasmic binding protein-like II"/>
    <property type="match status" value="2"/>
</dbReference>
<dbReference type="Gene3D" id="1.10.10.10">
    <property type="entry name" value="Winged helix-like DNA-binding domain superfamily/Winged helix DNA-binding domain"/>
    <property type="match status" value="1"/>
</dbReference>
<dbReference type="OrthoDB" id="5495633at2"/>
<evidence type="ECO:0000256" key="2">
    <source>
        <dbReference type="ARBA" id="ARBA00023015"/>
    </source>
</evidence>
<accession>A0A4U1I3U6</accession>
<comment type="similarity">
    <text evidence="1">Belongs to the LysR transcriptional regulatory family.</text>
</comment>
<dbReference type="SUPFAM" id="SSF53850">
    <property type="entry name" value="Periplasmic binding protein-like II"/>
    <property type="match status" value="1"/>
</dbReference>
<organism evidence="6 7">
    <name type="scientific">Trinickia terrae</name>
    <dbReference type="NCBI Taxonomy" id="2571161"/>
    <lineage>
        <taxon>Bacteria</taxon>
        <taxon>Pseudomonadati</taxon>
        <taxon>Pseudomonadota</taxon>
        <taxon>Betaproteobacteria</taxon>
        <taxon>Burkholderiales</taxon>
        <taxon>Burkholderiaceae</taxon>
        <taxon>Trinickia</taxon>
    </lineage>
</organism>
<dbReference type="InterPro" id="IPR036390">
    <property type="entry name" value="WH_DNA-bd_sf"/>
</dbReference>
<protein>
    <submittedName>
        <fullName evidence="6">LysR family transcriptional regulator</fullName>
    </submittedName>
</protein>
<dbReference type="EMBL" id="SWJE01000008">
    <property type="protein sequence ID" value="TKC87916.1"/>
    <property type="molecule type" value="Genomic_DNA"/>
</dbReference>
<feature type="domain" description="HTH lysR-type" evidence="5">
    <location>
        <begin position="6"/>
        <end position="63"/>
    </location>
</feature>
<keyword evidence="4" id="KW-0804">Transcription</keyword>
<dbReference type="PRINTS" id="PR00039">
    <property type="entry name" value="HTHLYSR"/>
</dbReference>
<gene>
    <name evidence="6" type="ORF">FAZ69_16785</name>
</gene>
<dbReference type="SUPFAM" id="SSF46785">
    <property type="entry name" value="Winged helix' DNA-binding domain"/>
    <property type="match status" value="1"/>
</dbReference>
<dbReference type="InterPro" id="IPR000847">
    <property type="entry name" value="LysR_HTH_N"/>
</dbReference>
<evidence type="ECO:0000256" key="3">
    <source>
        <dbReference type="ARBA" id="ARBA00023125"/>
    </source>
</evidence>
<dbReference type="InterPro" id="IPR005119">
    <property type="entry name" value="LysR_subst-bd"/>
</dbReference>
<evidence type="ECO:0000313" key="6">
    <source>
        <dbReference type="EMBL" id="TKC87916.1"/>
    </source>
</evidence>
<keyword evidence="3" id="KW-0238">DNA-binding</keyword>
<dbReference type="AlphaFoldDB" id="A0A4U1I3U6"/>
<dbReference type="InterPro" id="IPR050389">
    <property type="entry name" value="LysR-type_TF"/>
</dbReference>
<evidence type="ECO:0000256" key="4">
    <source>
        <dbReference type="ARBA" id="ARBA00023163"/>
    </source>
</evidence>
<reference evidence="6 7" key="1">
    <citation type="submission" date="2019-04" db="EMBL/GenBank/DDBJ databases">
        <title>Trinickia sp. 7GSK02, isolated from subtropical forest soil.</title>
        <authorList>
            <person name="Gao Z.-H."/>
            <person name="Qiu L.-H."/>
        </authorList>
    </citation>
    <scope>NUCLEOTIDE SEQUENCE [LARGE SCALE GENOMIC DNA]</scope>
    <source>
        <strain evidence="6 7">7GSK02</strain>
    </source>
</reference>
<keyword evidence="7" id="KW-1185">Reference proteome</keyword>
<dbReference type="GO" id="GO:0003700">
    <property type="term" value="F:DNA-binding transcription factor activity"/>
    <property type="evidence" value="ECO:0007669"/>
    <property type="project" value="InterPro"/>
</dbReference>
<comment type="caution">
    <text evidence="6">The sequence shown here is derived from an EMBL/GenBank/DDBJ whole genome shotgun (WGS) entry which is preliminary data.</text>
</comment>
<evidence type="ECO:0000313" key="7">
    <source>
        <dbReference type="Proteomes" id="UP000305539"/>
    </source>
</evidence>
<dbReference type="CDD" id="cd08459">
    <property type="entry name" value="PBP2_DntR_NahR_LinR_like"/>
    <property type="match status" value="1"/>
</dbReference>
<proteinExistence type="inferred from homology"/>
<dbReference type="Pfam" id="PF00126">
    <property type="entry name" value="HTH_1"/>
    <property type="match status" value="1"/>
</dbReference>
<dbReference type="GO" id="GO:0003677">
    <property type="term" value="F:DNA binding"/>
    <property type="evidence" value="ECO:0007669"/>
    <property type="project" value="UniProtKB-KW"/>
</dbReference>
<dbReference type="Pfam" id="PF03466">
    <property type="entry name" value="LysR_substrate"/>
    <property type="match status" value="1"/>
</dbReference>
<keyword evidence="2" id="KW-0805">Transcription regulation</keyword>
<evidence type="ECO:0000256" key="1">
    <source>
        <dbReference type="ARBA" id="ARBA00009437"/>
    </source>
</evidence>
<name>A0A4U1I3U6_9BURK</name>
<dbReference type="InterPro" id="IPR036388">
    <property type="entry name" value="WH-like_DNA-bd_sf"/>
</dbReference>
<dbReference type="PROSITE" id="PS50931">
    <property type="entry name" value="HTH_LYSR"/>
    <property type="match status" value="1"/>
</dbReference>
<dbReference type="PANTHER" id="PTHR30118:SF15">
    <property type="entry name" value="TRANSCRIPTIONAL REGULATORY PROTEIN"/>
    <property type="match status" value="1"/>
</dbReference>
<sequence length="306" mass="34263">MELREIDLNLLIVFNELLRLRRVSAVAESLDVSQPAVSNALNRLRRLLNDELFLRTAKGMAPTPLAERLAEPIGYALGAIHSSLNERVTFDPAASQRHFTVAMTDIGEIHFLPKLMQRLAEAAPRVTIGTISTSRSDLREEMENGRIDLAIGFVPDLKTGFFQRRLFRQRYVCLYRHGHPLAENGITLKAFRAAQHLAIAAEGTGHGVVDEVIQRAGIVRDVRLRVPHFGAVAHIVQNTDLIAVVPQAYADRTLEPFGLQTSACPVKIPDIVINVLWHAKKHREPDNQWLRQLVSEHFSTQASAYV</sequence>
<evidence type="ECO:0000259" key="5">
    <source>
        <dbReference type="PROSITE" id="PS50931"/>
    </source>
</evidence>